<organism evidence="5 6">
    <name type="scientific">Billgrantia endophytica</name>
    <dbReference type="NCBI Taxonomy" id="2033802"/>
    <lineage>
        <taxon>Bacteria</taxon>
        <taxon>Pseudomonadati</taxon>
        <taxon>Pseudomonadota</taxon>
        <taxon>Gammaproteobacteria</taxon>
        <taxon>Oceanospirillales</taxon>
        <taxon>Halomonadaceae</taxon>
        <taxon>Billgrantia</taxon>
    </lineage>
</organism>
<dbReference type="PIRSF" id="PIRSF018296">
    <property type="entry name" value="Format_dh_formtn"/>
    <property type="match status" value="1"/>
</dbReference>
<dbReference type="GO" id="GO:0051604">
    <property type="term" value="P:protein maturation"/>
    <property type="evidence" value="ECO:0007669"/>
    <property type="project" value="TreeGrafter"/>
</dbReference>
<evidence type="ECO:0000259" key="3">
    <source>
        <dbReference type="Pfam" id="PF24859"/>
    </source>
</evidence>
<dbReference type="PANTHER" id="PTHR37689:SF1">
    <property type="entry name" value="PROTEIN FDHE"/>
    <property type="match status" value="1"/>
</dbReference>
<keyword evidence="1" id="KW-0963">Cytoplasm</keyword>
<evidence type="ECO:0000256" key="1">
    <source>
        <dbReference type="ARBA" id="ARBA00022490"/>
    </source>
</evidence>
<dbReference type="Proteomes" id="UP000235803">
    <property type="component" value="Unassembled WGS sequence"/>
</dbReference>
<dbReference type="NCBIfam" id="TIGR01562">
    <property type="entry name" value="FdhE"/>
    <property type="match status" value="1"/>
</dbReference>
<dbReference type="CDD" id="cd16341">
    <property type="entry name" value="FdhE"/>
    <property type="match status" value="1"/>
</dbReference>
<dbReference type="Pfam" id="PF04216">
    <property type="entry name" value="FdhE_N"/>
    <property type="match status" value="1"/>
</dbReference>
<gene>
    <name evidence="5" type="primary">fdhE</name>
    <name evidence="5" type="ORF">C1H69_08900</name>
</gene>
<dbReference type="InterPro" id="IPR056797">
    <property type="entry name" value="FdhE_central"/>
</dbReference>
<dbReference type="Pfam" id="PF24859">
    <property type="entry name" value="FdhE_central"/>
    <property type="match status" value="1"/>
</dbReference>
<feature type="domain" description="FdhE central" evidence="3">
    <location>
        <begin position="172"/>
        <end position="210"/>
    </location>
</feature>
<accession>A0A2N7U5U8</accession>
<name>A0A2N7U5U8_9GAMM</name>
<dbReference type="InterPro" id="IPR024064">
    <property type="entry name" value="FdhE-like_sf"/>
</dbReference>
<feature type="domain" description="FdhE C-terminal" evidence="4">
    <location>
        <begin position="212"/>
        <end position="292"/>
    </location>
</feature>
<evidence type="ECO:0000259" key="4">
    <source>
        <dbReference type="Pfam" id="PF24860"/>
    </source>
</evidence>
<dbReference type="PANTHER" id="PTHR37689">
    <property type="entry name" value="PROTEIN FDHE"/>
    <property type="match status" value="1"/>
</dbReference>
<protein>
    <submittedName>
        <fullName evidence="5">Formate dehydrogenase accessory protein FdhE</fullName>
    </submittedName>
</protein>
<sequence>MDPPAVVLPDPGHFAVRAQRLHALSERIEPLGAFLAFMAQLSRAQQVVLERHQPQWLPEPDAFALALKHGMPPLGVEALRGDVDFHTEFAALLDALDLAIGEAQRPLLAELRKMPRSGIDQLATRVLTGDAGLPSQRGLMPLVAAGLQVAWLRLALRLPAPPQRPPPEARAICPCCGSLPVASVIQIDQIRSGVRYLQCGLCATQWYLERAKCSVCDQTGKLDYLSLEDETGEPLLPVQAETCGDCHTYLKIVPREFDAQAEPLADDLASLALDLLLAEKGEYRRSGYNPFLWVGNEG</sequence>
<comment type="caution">
    <text evidence="5">The sequence shown here is derived from an EMBL/GenBank/DDBJ whole genome shotgun (WGS) entry which is preliminary data.</text>
</comment>
<dbReference type="AlphaFoldDB" id="A0A2N7U5U8"/>
<keyword evidence="6" id="KW-1185">Reference proteome</keyword>
<dbReference type="OrthoDB" id="9794151at2"/>
<dbReference type="GO" id="GO:0005829">
    <property type="term" value="C:cytosol"/>
    <property type="evidence" value="ECO:0007669"/>
    <property type="project" value="TreeGrafter"/>
</dbReference>
<evidence type="ECO:0000313" key="6">
    <source>
        <dbReference type="Proteomes" id="UP000235803"/>
    </source>
</evidence>
<dbReference type="InterPro" id="IPR056774">
    <property type="entry name" value="FdhE_N"/>
</dbReference>
<dbReference type="Pfam" id="PF24860">
    <property type="entry name" value="FdhE_C"/>
    <property type="match status" value="1"/>
</dbReference>
<evidence type="ECO:0000259" key="2">
    <source>
        <dbReference type="Pfam" id="PF04216"/>
    </source>
</evidence>
<dbReference type="EMBL" id="PNRF01000017">
    <property type="protein sequence ID" value="PMR75791.1"/>
    <property type="molecule type" value="Genomic_DNA"/>
</dbReference>
<dbReference type="Gene3D" id="3.90.1670.10">
    <property type="entry name" value="FdhE-like domain"/>
    <property type="match status" value="1"/>
</dbReference>
<dbReference type="GO" id="GO:0008199">
    <property type="term" value="F:ferric iron binding"/>
    <property type="evidence" value="ECO:0007669"/>
    <property type="project" value="TreeGrafter"/>
</dbReference>
<feature type="domain" description="FdhE N-terminal" evidence="2">
    <location>
        <begin position="3"/>
        <end position="165"/>
    </location>
</feature>
<reference evidence="5 6" key="1">
    <citation type="submission" date="2018-01" db="EMBL/GenBank/DDBJ databases">
        <title>Halomonas endophytica sp. nov., isolated from storage liquid in the stems of Populus euphratica.</title>
        <authorList>
            <person name="Chen C."/>
        </authorList>
    </citation>
    <scope>NUCLEOTIDE SEQUENCE [LARGE SCALE GENOMIC DNA]</scope>
    <source>
        <strain evidence="5 6">MC28</strain>
    </source>
</reference>
<proteinExistence type="predicted"/>
<dbReference type="InterPro" id="IPR006452">
    <property type="entry name" value="Formate_DH_accessory"/>
</dbReference>
<dbReference type="SUPFAM" id="SSF144020">
    <property type="entry name" value="FdhE-like"/>
    <property type="match status" value="1"/>
</dbReference>
<dbReference type="InterPro" id="IPR056796">
    <property type="entry name" value="FdhE_C"/>
</dbReference>
<evidence type="ECO:0000313" key="5">
    <source>
        <dbReference type="EMBL" id="PMR75791.1"/>
    </source>
</evidence>